<dbReference type="Pfam" id="PF13240">
    <property type="entry name" value="Zn_Ribbon_1"/>
    <property type="match status" value="1"/>
</dbReference>
<name>A0A9D2K1Y2_9FIRM</name>
<dbReference type="AlphaFoldDB" id="A0A9D2K1Y2"/>
<evidence type="ECO:0000256" key="1">
    <source>
        <dbReference type="SAM" id="MobiDB-lite"/>
    </source>
</evidence>
<dbReference type="InterPro" id="IPR026870">
    <property type="entry name" value="Zinc_ribbon_dom"/>
</dbReference>
<proteinExistence type="predicted"/>
<evidence type="ECO:0000256" key="2">
    <source>
        <dbReference type="SAM" id="Phobius"/>
    </source>
</evidence>
<reference evidence="4" key="2">
    <citation type="submission" date="2021-04" db="EMBL/GenBank/DDBJ databases">
        <authorList>
            <person name="Gilroy R."/>
        </authorList>
    </citation>
    <scope>NUCLEOTIDE SEQUENCE</scope>
    <source>
        <strain evidence="4">CHK196-3914</strain>
    </source>
</reference>
<keyword evidence="2" id="KW-1133">Transmembrane helix</keyword>
<protein>
    <submittedName>
        <fullName evidence="4">Zinc-ribbon domain-containing protein</fullName>
    </submittedName>
</protein>
<comment type="caution">
    <text evidence="4">The sequence shown here is derived from an EMBL/GenBank/DDBJ whole genome shotgun (WGS) entry which is preliminary data.</text>
</comment>
<evidence type="ECO:0000259" key="3">
    <source>
        <dbReference type="Pfam" id="PF13240"/>
    </source>
</evidence>
<organism evidence="4 5">
    <name type="scientific">Candidatus Mediterraneibacter stercoravium</name>
    <dbReference type="NCBI Taxonomy" id="2838685"/>
    <lineage>
        <taxon>Bacteria</taxon>
        <taxon>Bacillati</taxon>
        <taxon>Bacillota</taxon>
        <taxon>Clostridia</taxon>
        <taxon>Lachnospirales</taxon>
        <taxon>Lachnospiraceae</taxon>
        <taxon>Mediterraneibacter</taxon>
    </lineage>
</organism>
<keyword evidence="2" id="KW-0812">Transmembrane</keyword>
<feature type="domain" description="Zinc-ribbon" evidence="3">
    <location>
        <begin position="2"/>
        <end position="24"/>
    </location>
</feature>
<gene>
    <name evidence="4" type="ORF">H9723_06870</name>
</gene>
<dbReference type="EMBL" id="DXAY01000161">
    <property type="protein sequence ID" value="HIZ74947.1"/>
    <property type="molecule type" value="Genomic_DNA"/>
</dbReference>
<keyword evidence="2" id="KW-0472">Membrane</keyword>
<accession>A0A9D2K1Y2</accession>
<dbReference type="Proteomes" id="UP000824116">
    <property type="component" value="Unassembled WGS sequence"/>
</dbReference>
<sequence length="231" mass="24761">MFCKNCGTQLKEGAKFCPKCGTPVTPMPGAGQAGPGAGPQPPYQQPGGGQPPHQGPAAGKASKIPIFAIGAIVILVVAVILIFRACAGGGYEKPIKNFMQGMEDLDADKMLSAFPPEALEALEDEGYDEDEISEQFEQMVTAGMDSLGFDIDYAIDYEIEDATELSKREISDIEEAFEDEDIDLSIKEGRSVDLTLTISLDSLGISQDEEITLEVIKVGGGWYLNPLSMDF</sequence>
<evidence type="ECO:0000313" key="4">
    <source>
        <dbReference type="EMBL" id="HIZ74947.1"/>
    </source>
</evidence>
<feature type="transmembrane region" description="Helical" evidence="2">
    <location>
        <begin position="64"/>
        <end position="87"/>
    </location>
</feature>
<evidence type="ECO:0000313" key="5">
    <source>
        <dbReference type="Proteomes" id="UP000824116"/>
    </source>
</evidence>
<feature type="region of interest" description="Disordered" evidence="1">
    <location>
        <begin position="28"/>
        <end position="58"/>
    </location>
</feature>
<reference evidence="4" key="1">
    <citation type="journal article" date="2021" name="PeerJ">
        <title>Extensive microbial diversity within the chicken gut microbiome revealed by metagenomics and culture.</title>
        <authorList>
            <person name="Gilroy R."/>
            <person name="Ravi A."/>
            <person name="Getino M."/>
            <person name="Pursley I."/>
            <person name="Horton D.L."/>
            <person name="Alikhan N.F."/>
            <person name="Baker D."/>
            <person name="Gharbi K."/>
            <person name="Hall N."/>
            <person name="Watson M."/>
            <person name="Adriaenssens E.M."/>
            <person name="Foster-Nyarko E."/>
            <person name="Jarju S."/>
            <person name="Secka A."/>
            <person name="Antonio M."/>
            <person name="Oren A."/>
            <person name="Chaudhuri R.R."/>
            <person name="La Ragione R."/>
            <person name="Hildebrand F."/>
            <person name="Pallen M.J."/>
        </authorList>
    </citation>
    <scope>NUCLEOTIDE SEQUENCE</scope>
    <source>
        <strain evidence="4">CHK196-3914</strain>
    </source>
</reference>